<dbReference type="AlphaFoldDB" id="A0AAD1VVI8"/>
<sequence>MSLVAYCLIRCRKISTSGTASRREQNWKNIRNIAKITGSLFLGGCMFVTYQTHSLRRSVTLDTQAVKQEKLKSYIYVYSGSAEQNNLQEIYLLHMIPNTFPKHAVTLAVHVQLAAKTCIAGLWKSQSKPDIMLVTDKINRTKKYEEMAHKIMGMLDKFNRTWGQWHD</sequence>
<evidence type="ECO:0000313" key="1">
    <source>
        <dbReference type="EMBL" id="CAH2251552.1"/>
    </source>
</evidence>
<dbReference type="EMBL" id="OW240913">
    <property type="protein sequence ID" value="CAH2251552.1"/>
    <property type="molecule type" value="Genomic_DNA"/>
</dbReference>
<evidence type="ECO:0000313" key="2">
    <source>
        <dbReference type="Proteomes" id="UP001295444"/>
    </source>
</evidence>
<gene>
    <name evidence="1" type="ORF">PECUL_23A019365</name>
</gene>
<protein>
    <submittedName>
        <fullName evidence="1">SERAC1 isoform X1</fullName>
    </submittedName>
</protein>
<dbReference type="Proteomes" id="UP001295444">
    <property type="component" value="Chromosome 02"/>
</dbReference>
<keyword evidence="2" id="KW-1185">Reference proteome</keyword>
<accession>A0AAD1VVI8</accession>
<reference evidence="1" key="1">
    <citation type="submission" date="2022-03" db="EMBL/GenBank/DDBJ databases">
        <authorList>
            <person name="Alioto T."/>
            <person name="Alioto T."/>
            <person name="Gomez Garrido J."/>
        </authorList>
    </citation>
    <scope>NUCLEOTIDE SEQUENCE</scope>
</reference>
<organism evidence="1 2">
    <name type="scientific">Pelobates cultripes</name>
    <name type="common">Western spadefoot toad</name>
    <dbReference type="NCBI Taxonomy" id="61616"/>
    <lineage>
        <taxon>Eukaryota</taxon>
        <taxon>Metazoa</taxon>
        <taxon>Chordata</taxon>
        <taxon>Craniata</taxon>
        <taxon>Vertebrata</taxon>
        <taxon>Euteleostomi</taxon>
        <taxon>Amphibia</taxon>
        <taxon>Batrachia</taxon>
        <taxon>Anura</taxon>
        <taxon>Pelobatoidea</taxon>
        <taxon>Pelobatidae</taxon>
        <taxon>Pelobates</taxon>
    </lineage>
</organism>
<proteinExistence type="predicted"/>
<name>A0AAD1VVI8_PELCU</name>